<reference evidence="1" key="1">
    <citation type="submission" date="2020-07" db="EMBL/GenBank/DDBJ databases">
        <title>Multicomponent nature underlies the extraordinary mechanical properties of spider dragline silk.</title>
        <authorList>
            <person name="Kono N."/>
            <person name="Nakamura H."/>
            <person name="Mori M."/>
            <person name="Yoshida Y."/>
            <person name="Ohtoshi R."/>
            <person name="Malay A.D."/>
            <person name="Moran D.A.P."/>
            <person name="Tomita M."/>
            <person name="Numata K."/>
            <person name="Arakawa K."/>
        </authorList>
    </citation>
    <scope>NUCLEOTIDE SEQUENCE</scope>
</reference>
<protein>
    <submittedName>
        <fullName evidence="1">Uncharacterized protein</fullName>
    </submittedName>
</protein>
<organism evidence="1 2">
    <name type="scientific">Trichonephila clavata</name>
    <name type="common">Joro spider</name>
    <name type="synonym">Nephila clavata</name>
    <dbReference type="NCBI Taxonomy" id="2740835"/>
    <lineage>
        <taxon>Eukaryota</taxon>
        <taxon>Metazoa</taxon>
        <taxon>Ecdysozoa</taxon>
        <taxon>Arthropoda</taxon>
        <taxon>Chelicerata</taxon>
        <taxon>Arachnida</taxon>
        <taxon>Araneae</taxon>
        <taxon>Araneomorphae</taxon>
        <taxon>Entelegynae</taxon>
        <taxon>Araneoidea</taxon>
        <taxon>Nephilidae</taxon>
        <taxon>Trichonephila</taxon>
    </lineage>
</organism>
<evidence type="ECO:0000313" key="2">
    <source>
        <dbReference type="Proteomes" id="UP000887116"/>
    </source>
</evidence>
<dbReference type="AlphaFoldDB" id="A0A8X6H3I1"/>
<keyword evidence="2" id="KW-1185">Reference proteome</keyword>
<dbReference type="Proteomes" id="UP000887116">
    <property type="component" value="Unassembled WGS sequence"/>
</dbReference>
<proteinExistence type="predicted"/>
<accession>A0A8X6H3I1</accession>
<dbReference type="EMBL" id="BMAO01037273">
    <property type="protein sequence ID" value="GFR16591.1"/>
    <property type="molecule type" value="Genomic_DNA"/>
</dbReference>
<comment type="caution">
    <text evidence="1">The sequence shown here is derived from an EMBL/GenBank/DDBJ whole genome shotgun (WGS) entry which is preliminary data.</text>
</comment>
<sequence length="127" mass="14290">MGFNRSFEECITKVATLHRLKSLHTVSIATCRDVLSRLEKSLFLGSERETTLISEEDSCIYTKFLDEGSPGFSLDIFESDVLKKKFVHLCSLSPHYSPTLTCPEIMDTFFGVGASSEDQVECIQIQK</sequence>
<gene>
    <name evidence="1" type="ORF">TNCT_576211</name>
</gene>
<name>A0A8X6H3I1_TRICU</name>
<evidence type="ECO:0000313" key="1">
    <source>
        <dbReference type="EMBL" id="GFR16591.1"/>
    </source>
</evidence>